<sequence>MKNSVGSTLFQVLVFAAVLTSCAGTGTASQSPDGRTTAGTSSRSAKPKITSLQQAAARAGEGNTHYENREWLDAVDNYTDAIEYIKSLTAPEGSHGQYLVRWYSARAMAWKHEGDLEKARADVDNARAVKENPQFTNWIGANLQMLYVLASCRIYGEQQDYASAIREMTEYIEKNSIDNFSGPYPDIDYSYYYRGVFYYRAGDYEKAAEDFDTAVGKSSYHYDEIDDRERPWEIMSAASVKARGANSYVLVIRDTDTPANLEINQRIFNDTGRKDNALRRSLKDRELIILPGRYEIKAPDRSGLIMTGSRRVSETEIEQTYRETIRSGQVFFESYEFLPGVVYNVTPWEITIVQDIP</sequence>
<dbReference type="AlphaFoldDB" id="A0A7T7XJX5"/>
<dbReference type="EMBL" id="CP067089">
    <property type="protein sequence ID" value="QQO07613.1"/>
    <property type="molecule type" value="Genomic_DNA"/>
</dbReference>
<organism evidence="4 5">
    <name type="scientific">Breznakiella homolactica</name>
    <dbReference type="NCBI Taxonomy" id="2798577"/>
    <lineage>
        <taxon>Bacteria</taxon>
        <taxon>Pseudomonadati</taxon>
        <taxon>Spirochaetota</taxon>
        <taxon>Spirochaetia</taxon>
        <taxon>Spirochaetales</taxon>
        <taxon>Breznakiellaceae</taxon>
        <taxon>Breznakiella</taxon>
    </lineage>
</organism>
<feature type="region of interest" description="Disordered" evidence="2">
    <location>
        <begin position="24"/>
        <end position="63"/>
    </location>
</feature>
<dbReference type="PROSITE" id="PS51257">
    <property type="entry name" value="PROKAR_LIPOPROTEIN"/>
    <property type="match status" value="1"/>
</dbReference>
<feature type="compositionally biased region" description="Polar residues" evidence="2">
    <location>
        <begin position="24"/>
        <end position="54"/>
    </location>
</feature>
<feature type="chain" id="PRO_5030912783" evidence="3">
    <location>
        <begin position="24"/>
        <end position="357"/>
    </location>
</feature>
<dbReference type="Gene3D" id="1.25.40.10">
    <property type="entry name" value="Tetratricopeptide repeat domain"/>
    <property type="match status" value="2"/>
</dbReference>
<reference evidence="4" key="1">
    <citation type="submission" date="2021-01" db="EMBL/GenBank/DDBJ databases">
        <title>Description of Breznakiella homolactica.</title>
        <authorList>
            <person name="Song Y."/>
            <person name="Brune A."/>
        </authorList>
    </citation>
    <scope>NUCLEOTIDE SEQUENCE</scope>
    <source>
        <strain evidence="4">RmG30</strain>
    </source>
</reference>
<keyword evidence="3" id="KW-0732">Signal</keyword>
<keyword evidence="5" id="KW-1185">Reference proteome</keyword>
<gene>
    <name evidence="4" type="ORF">JFL75_11715</name>
</gene>
<dbReference type="PROSITE" id="PS50005">
    <property type="entry name" value="TPR"/>
    <property type="match status" value="1"/>
</dbReference>
<keyword evidence="1" id="KW-0802">TPR repeat</keyword>
<dbReference type="SUPFAM" id="SSF48452">
    <property type="entry name" value="TPR-like"/>
    <property type="match status" value="1"/>
</dbReference>
<evidence type="ECO:0000313" key="5">
    <source>
        <dbReference type="Proteomes" id="UP000595917"/>
    </source>
</evidence>
<feature type="signal peptide" evidence="3">
    <location>
        <begin position="1"/>
        <end position="23"/>
    </location>
</feature>
<name>A0A7T7XJX5_9SPIR</name>
<evidence type="ECO:0000313" key="4">
    <source>
        <dbReference type="EMBL" id="QQO07613.1"/>
    </source>
</evidence>
<dbReference type="Proteomes" id="UP000595917">
    <property type="component" value="Chromosome"/>
</dbReference>
<evidence type="ECO:0000256" key="1">
    <source>
        <dbReference type="PROSITE-ProRule" id="PRU00339"/>
    </source>
</evidence>
<accession>A0A7T7XJX5</accession>
<dbReference type="InterPro" id="IPR019734">
    <property type="entry name" value="TPR_rpt"/>
</dbReference>
<protein>
    <submittedName>
        <fullName evidence="4">Tetratricopeptide repeat protein</fullName>
    </submittedName>
</protein>
<dbReference type="InterPro" id="IPR011990">
    <property type="entry name" value="TPR-like_helical_dom_sf"/>
</dbReference>
<dbReference type="RefSeq" id="WP_215624919.1">
    <property type="nucleotide sequence ID" value="NZ_CP067089.2"/>
</dbReference>
<evidence type="ECO:0000256" key="2">
    <source>
        <dbReference type="SAM" id="MobiDB-lite"/>
    </source>
</evidence>
<proteinExistence type="predicted"/>
<dbReference type="KEGG" id="bhc:JFL75_11715"/>
<dbReference type="SMART" id="SM00028">
    <property type="entry name" value="TPR"/>
    <property type="match status" value="3"/>
</dbReference>
<dbReference type="Pfam" id="PF13432">
    <property type="entry name" value="TPR_16"/>
    <property type="match status" value="1"/>
</dbReference>
<evidence type="ECO:0000256" key="3">
    <source>
        <dbReference type="SAM" id="SignalP"/>
    </source>
</evidence>
<feature type="repeat" description="TPR" evidence="1">
    <location>
        <begin position="188"/>
        <end position="221"/>
    </location>
</feature>